<evidence type="ECO:0000313" key="2">
    <source>
        <dbReference type="Proteomes" id="UP000327157"/>
    </source>
</evidence>
<protein>
    <submittedName>
        <fullName evidence="1">Uncharacterized protein</fullName>
    </submittedName>
</protein>
<proteinExistence type="predicted"/>
<reference evidence="1 2" key="3">
    <citation type="submission" date="2019-11" db="EMBL/GenBank/DDBJ databases">
        <title>A de novo genome assembly of a pear dwarfing rootstock.</title>
        <authorList>
            <person name="Wang F."/>
            <person name="Wang J."/>
            <person name="Li S."/>
            <person name="Zhang Y."/>
            <person name="Fang M."/>
            <person name="Ma L."/>
            <person name="Zhao Y."/>
            <person name="Jiang S."/>
        </authorList>
    </citation>
    <scope>NUCLEOTIDE SEQUENCE [LARGE SCALE GENOMIC DNA]</scope>
    <source>
        <strain evidence="1">S2</strain>
        <tissue evidence="1">Leaf</tissue>
    </source>
</reference>
<name>A0A5N5GA56_9ROSA</name>
<evidence type="ECO:0000313" key="1">
    <source>
        <dbReference type="EMBL" id="KAB2610312.1"/>
    </source>
</evidence>
<keyword evidence="2" id="KW-1185">Reference proteome</keyword>
<gene>
    <name evidence="1" type="ORF">D8674_018344</name>
</gene>
<organism evidence="1 2">
    <name type="scientific">Pyrus ussuriensis x Pyrus communis</name>
    <dbReference type="NCBI Taxonomy" id="2448454"/>
    <lineage>
        <taxon>Eukaryota</taxon>
        <taxon>Viridiplantae</taxon>
        <taxon>Streptophyta</taxon>
        <taxon>Embryophyta</taxon>
        <taxon>Tracheophyta</taxon>
        <taxon>Spermatophyta</taxon>
        <taxon>Magnoliopsida</taxon>
        <taxon>eudicotyledons</taxon>
        <taxon>Gunneridae</taxon>
        <taxon>Pentapetalae</taxon>
        <taxon>rosids</taxon>
        <taxon>fabids</taxon>
        <taxon>Rosales</taxon>
        <taxon>Rosaceae</taxon>
        <taxon>Amygdaloideae</taxon>
        <taxon>Maleae</taxon>
        <taxon>Pyrus</taxon>
    </lineage>
</organism>
<comment type="caution">
    <text evidence="1">The sequence shown here is derived from an EMBL/GenBank/DDBJ whole genome shotgun (WGS) entry which is preliminary data.</text>
</comment>
<accession>A0A5N5GA56</accession>
<dbReference type="EMBL" id="SMOL01000487">
    <property type="protein sequence ID" value="KAB2610312.1"/>
    <property type="molecule type" value="Genomic_DNA"/>
</dbReference>
<dbReference type="Proteomes" id="UP000327157">
    <property type="component" value="Chromosome 17"/>
</dbReference>
<reference evidence="1 2" key="1">
    <citation type="submission" date="2019-09" db="EMBL/GenBank/DDBJ databases">
        <authorList>
            <person name="Ou C."/>
        </authorList>
    </citation>
    <scope>NUCLEOTIDE SEQUENCE [LARGE SCALE GENOMIC DNA]</scope>
    <source>
        <strain evidence="1">S2</strain>
        <tissue evidence="1">Leaf</tissue>
    </source>
</reference>
<reference evidence="2" key="2">
    <citation type="submission" date="2019-10" db="EMBL/GenBank/DDBJ databases">
        <title>A de novo genome assembly of a pear dwarfing rootstock.</title>
        <authorList>
            <person name="Wang F."/>
            <person name="Wang J."/>
            <person name="Li S."/>
            <person name="Zhang Y."/>
            <person name="Fang M."/>
            <person name="Ma L."/>
            <person name="Zhao Y."/>
            <person name="Jiang S."/>
        </authorList>
    </citation>
    <scope>NUCLEOTIDE SEQUENCE [LARGE SCALE GENOMIC DNA]</scope>
</reference>
<dbReference type="AlphaFoldDB" id="A0A5N5GA56"/>
<dbReference type="OrthoDB" id="630817at2759"/>
<sequence>MLQFSSFWTNRLICVISEQTRSSSGGSFSLQDFNKPCESSENEARILCDPPPKLFTSDLNKTEKRIKRTLFGIEISERDISSSAMASQPDAAISKSSPNWTVPPSSLSRNLTSIQVSTSVNTSTQSDRASIMMPQSREVTRERLLLDCNSIPSTPSLKDKV</sequence>